<dbReference type="KEGG" id="parq:DSM112329_02958"/>
<name>A0AAU7AWX5_9ACTN</name>
<accession>A0AAU7AWX5</accession>
<feature type="region of interest" description="Disordered" evidence="1">
    <location>
        <begin position="43"/>
        <end position="67"/>
    </location>
</feature>
<evidence type="ECO:0000256" key="1">
    <source>
        <dbReference type="SAM" id="MobiDB-lite"/>
    </source>
</evidence>
<dbReference type="AlphaFoldDB" id="A0AAU7AWX5"/>
<dbReference type="EMBL" id="CP114014">
    <property type="protein sequence ID" value="XAY06096.1"/>
    <property type="molecule type" value="Genomic_DNA"/>
</dbReference>
<organism evidence="2">
    <name type="scientific">Paraconexibacter sp. AEG42_29</name>
    <dbReference type="NCBI Taxonomy" id="2997339"/>
    <lineage>
        <taxon>Bacteria</taxon>
        <taxon>Bacillati</taxon>
        <taxon>Actinomycetota</taxon>
        <taxon>Thermoleophilia</taxon>
        <taxon>Solirubrobacterales</taxon>
        <taxon>Paraconexibacteraceae</taxon>
        <taxon>Paraconexibacter</taxon>
    </lineage>
</organism>
<proteinExistence type="predicted"/>
<evidence type="ECO:0000313" key="2">
    <source>
        <dbReference type="EMBL" id="XAY06096.1"/>
    </source>
</evidence>
<evidence type="ECO:0008006" key="3">
    <source>
        <dbReference type="Google" id="ProtNLM"/>
    </source>
</evidence>
<feature type="compositionally biased region" description="Pro residues" evidence="1">
    <location>
        <begin position="47"/>
        <end position="65"/>
    </location>
</feature>
<protein>
    <recommendedName>
        <fullName evidence="3">CopG family transcriptional regulator</fullName>
    </recommendedName>
</protein>
<reference evidence="2" key="1">
    <citation type="submission" date="2022-12" db="EMBL/GenBank/DDBJ databases">
        <title>Paraconexibacter alkalitolerans sp. nov. and Baekduia alba sp. nov., isolated from soil and emended description of the genera Paraconexibacter (Chun et al., 2020) and Baekduia (An et al., 2020).</title>
        <authorList>
            <person name="Vieira S."/>
            <person name="Huber K.J."/>
            <person name="Geppert A."/>
            <person name="Wolf J."/>
            <person name="Neumann-Schaal M."/>
            <person name="Muesken M."/>
            <person name="Overmann J."/>
        </authorList>
    </citation>
    <scope>NUCLEOTIDE SEQUENCE</scope>
    <source>
        <strain evidence="2">AEG42_29</strain>
    </source>
</reference>
<dbReference type="RefSeq" id="WP_354697335.1">
    <property type="nucleotide sequence ID" value="NZ_CP114014.1"/>
</dbReference>
<gene>
    <name evidence="2" type="ORF">DSM112329_02958</name>
</gene>
<sequence>MSRRLQVRVSEEQYEALAALATLRHLKTGTLAVVILAEHLQSVASGPPSPPPAAADPMPSPPPAPATQAAWLQRDRGSEWLQEIWDIAQQLREWYPDLHDATRDDWHSDRFSRDGVFALAIWRKQLDEAAENDPRLELQWLAALRDFSRNHEEHRRCRPTPGRQQLPVAQNARDV</sequence>
<feature type="region of interest" description="Disordered" evidence="1">
    <location>
        <begin position="152"/>
        <end position="175"/>
    </location>
</feature>